<dbReference type="AlphaFoldDB" id="A0A2G8S4Y1"/>
<name>A0A2G8S4Y1_9APHY</name>
<reference evidence="2 3" key="1">
    <citation type="journal article" date="2015" name="Sci. Rep.">
        <title>Chromosome-level genome map provides insights into diverse defense mechanisms in the medicinal fungus Ganoderma sinense.</title>
        <authorList>
            <person name="Zhu Y."/>
            <person name="Xu J."/>
            <person name="Sun C."/>
            <person name="Zhou S."/>
            <person name="Xu H."/>
            <person name="Nelson D.R."/>
            <person name="Qian J."/>
            <person name="Song J."/>
            <person name="Luo H."/>
            <person name="Xiang L."/>
            <person name="Li Y."/>
            <person name="Xu Z."/>
            <person name="Ji A."/>
            <person name="Wang L."/>
            <person name="Lu S."/>
            <person name="Hayward A."/>
            <person name="Sun W."/>
            <person name="Li X."/>
            <person name="Schwartz D.C."/>
            <person name="Wang Y."/>
            <person name="Chen S."/>
        </authorList>
    </citation>
    <scope>NUCLEOTIDE SEQUENCE [LARGE SCALE GENOMIC DNA]</scope>
    <source>
        <strain evidence="2 3">ZZ0214-1</strain>
    </source>
</reference>
<keyword evidence="3" id="KW-1185">Reference proteome</keyword>
<evidence type="ECO:0000313" key="3">
    <source>
        <dbReference type="Proteomes" id="UP000230002"/>
    </source>
</evidence>
<dbReference type="Proteomes" id="UP000230002">
    <property type="component" value="Unassembled WGS sequence"/>
</dbReference>
<protein>
    <recommendedName>
        <fullName evidence="1">DUF8212 domain-containing protein</fullName>
    </recommendedName>
</protein>
<gene>
    <name evidence="2" type="ORF">GSI_08831</name>
</gene>
<evidence type="ECO:0000259" key="1">
    <source>
        <dbReference type="Pfam" id="PF26640"/>
    </source>
</evidence>
<dbReference type="InterPro" id="IPR058525">
    <property type="entry name" value="DUF8212"/>
</dbReference>
<proteinExistence type="predicted"/>
<dbReference type="Pfam" id="PF26640">
    <property type="entry name" value="DUF8212"/>
    <property type="match status" value="1"/>
</dbReference>
<evidence type="ECO:0000313" key="2">
    <source>
        <dbReference type="EMBL" id="PIL28787.1"/>
    </source>
</evidence>
<dbReference type="EMBL" id="AYKW01000023">
    <property type="protein sequence ID" value="PIL28787.1"/>
    <property type="molecule type" value="Genomic_DNA"/>
</dbReference>
<feature type="domain" description="DUF8212" evidence="1">
    <location>
        <begin position="10"/>
        <end position="242"/>
    </location>
</feature>
<organism evidence="2 3">
    <name type="scientific">Ganoderma sinense ZZ0214-1</name>
    <dbReference type="NCBI Taxonomy" id="1077348"/>
    <lineage>
        <taxon>Eukaryota</taxon>
        <taxon>Fungi</taxon>
        <taxon>Dikarya</taxon>
        <taxon>Basidiomycota</taxon>
        <taxon>Agaricomycotina</taxon>
        <taxon>Agaricomycetes</taxon>
        <taxon>Polyporales</taxon>
        <taxon>Polyporaceae</taxon>
        <taxon>Ganoderma</taxon>
    </lineage>
</organism>
<dbReference type="STRING" id="1077348.A0A2G8S4Y1"/>
<accession>A0A2G8S4Y1</accession>
<sequence>MPTLYGEGHRAFRRLQEEILRRIPDQTIFAWTSFSLDSPTEHRGLELDSATFQQVSYSHDIPNLDRSSLLAPSPDLFHGCGHIEPVSHQEVIRRLQHNLPAADYYFTPHGIRTAFAMIPFSAYFRSGTVADLKNHYLNFIPSSQWYLAILECEHQDYPGHLLGCVCYTQRSNKDAVEFPYCGFVEVSFPTTPFDPSRPFEIALPTALFDPNRRFDLLPLSRASLKNASEPGARVKTVYIPHAEEYDRVFEVTRWTPHDTIKMVVLKRTRDELRAKGYAVELREPDPSHPNIHSLTLTKGSLTIAVEFQHTLTGGPDDQKLTVRNRVTVSGHTRGSSVMHSSLPWTRSLGFGGSHIAVDLPGIREFLLSNELTLATKDHYAIHVELRPKSSARESEPTREKLVFEQRKLEIRAGEMRVIGGSEGGSLARALEARSQWRRNYGPGGELDAVTPWRYGKREAGDVSEVIKEQPGEDSLSDV</sequence>
<dbReference type="OrthoDB" id="2644912at2759"/>
<comment type="caution">
    <text evidence="2">The sequence shown here is derived from an EMBL/GenBank/DDBJ whole genome shotgun (WGS) entry which is preliminary data.</text>
</comment>